<feature type="region of interest" description="Disordered" evidence="10">
    <location>
        <begin position="28"/>
        <end position="148"/>
    </location>
</feature>
<dbReference type="Gene3D" id="1.10.3710.10">
    <property type="entry name" value="DNA polymerase III clamp loader subunits, C-terminal domain"/>
    <property type="match status" value="1"/>
</dbReference>
<dbReference type="GO" id="GO:0000731">
    <property type="term" value="P:DNA synthesis involved in DNA repair"/>
    <property type="evidence" value="ECO:0007669"/>
    <property type="project" value="TreeGrafter"/>
</dbReference>
<dbReference type="InterPro" id="IPR003593">
    <property type="entry name" value="AAA+_ATPase"/>
</dbReference>
<dbReference type="SUPFAM" id="SSF52540">
    <property type="entry name" value="P-loop containing nucleoside triphosphate hydrolases"/>
    <property type="match status" value="1"/>
</dbReference>
<dbReference type="Pfam" id="PF12002">
    <property type="entry name" value="MgsA_C"/>
    <property type="match status" value="1"/>
</dbReference>
<dbReference type="FunFam" id="3.40.50.300:FF:000345">
    <property type="entry name" value="AAA family ATPase"/>
    <property type="match status" value="1"/>
</dbReference>
<dbReference type="PANTHER" id="PTHR13779:SF7">
    <property type="entry name" value="ATPASE WRNIP1"/>
    <property type="match status" value="1"/>
</dbReference>
<dbReference type="Gene3D" id="1.10.8.60">
    <property type="match status" value="1"/>
</dbReference>
<evidence type="ECO:0000256" key="8">
    <source>
        <dbReference type="ARBA" id="ARBA00023204"/>
    </source>
</evidence>
<dbReference type="SMART" id="SM00382">
    <property type="entry name" value="AAA"/>
    <property type="match status" value="1"/>
</dbReference>
<keyword evidence="5 9" id="KW-0863">Zinc-finger</keyword>
<evidence type="ECO:0000256" key="5">
    <source>
        <dbReference type="ARBA" id="ARBA00022771"/>
    </source>
</evidence>
<feature type="compositionally biased region" description="Low complexity" evidence="10">
    <location>
        <begin position="30"/>
        <end position="42"/>
    </location>
</feature>
<dbReference type="InterPro" id="IPR051314">
    <property type="entry name" value="AAA_ATPase_RarA/MGS1/WRNIP1"/>
</dbReference>
<dbReference type="FunFam" id="1.20.272.10:FF:000001">
    <property type="entry name" value="Putative AAA family ATPase"/>
    <property type="match status" value="1"/>
</dbReference>
<dbReference type="GO" id="GO:0003677">
    <property type="term" value="F:DNA binding"/>
    <property type="evidence" value="ECO:0007669"/>
    <property type="project" value="InterPro"/>
</dbReference>
<evidence type="ECO:0000256" key="3">
    <source>
        <dbReference type="ARBA" id="ARBA00022741"/>
    </source>
</evidence>
<dbReference type="FunFam" id="1.10.3710.10:FF:000004">
    <property type="entry name" value="Putative ATPase, AAA family"/>
    <property type="match status" value="1"/>
</dbReference>
<keyword evidence="6" id="KW-0862">Zinc</keyword>
<keyword evidence="3" id="KW-0547">Nucleotide-binding</keyword>
<dbReference type="InterPro" id="IPR027417">
    <property type="entry name" value="P-loop_NTPase"/>
</dbReference>
<reference evidence="12" key="2">
    <citation type="submission" date="2024-01" db="EMBL/GenBank/DDBJ databases">
        <title>Comparative genomics of Cryptococcus and Kwoniella reveals pathogenesis evolution and contrasting modes of karyotype evolution via chromosome fusion or intercentromeric recombination.</title>
        <authorList>
            <person name="Coelho M.A."/>
            <person name="David-Palma M."/>
            <person name="Shea T."/>
            <person name="Bowers K."/>
            <person name="McGinley-Smith S."/>
            <person name="Mohammad A.W."/>
            <person name="Gnirke A."/>
            <person name="Yurkov A.M."/>
            <person name="Nowrousian M."/>
            <person name="Sun S."/>
            <person name="Cuomo C.A."/>
            <person name="Heitman J."/>
        </authorList>
    </citation>
    <scope>NUCLEOTIDE SEQUENCE</scope>
    <source>
        <strain evidence="12">CBS 12478</strain>
    </source>
</reference>
<dbReference type="GO" id="GO:0005524">
    <property type="term" value="F:ATP binding"/>
    <property type="evidence" value="ECO:0007669"/>
    <property type="project" value="UniProtKB-KW"/>
</dbReference>
<dbReference type="Pfam" id="PF16193">
    <property type="entry name" value="AAA_assoc_2"/>
    <property type="match status" value="1"/>
</dbReference>
<dbReference type="CDD" id="cd18139">
    <property type="entry name" value="HLD_clamp_RarA"/>
    <property type="match status" value="1"/>
</dbReference>
<evidence type="ECO:0000256" key="2">
    <source>
        <dbReference type="ARBA" id="ARBA00022723"/>
    </source>
</evidence>
<evidence type="ECO:0000256" key="10">
    <source>
        <dbReference type="SAM" id="MobiDB-lite"/>
    </source>
</evidence>
<keyword evidence="13" id="KW-1185">Reference proteome</keyword>
<evidence type="ECO:0000256" key="1">
    <source>
        <dbReference type="ARBA" id="ARBA00008959"/>
    </source>
</evidence>
<dbReference type="KEGG" id="ksn:43587990"/>
<dbReference type="Gene3D" id="1.20.272.10">
    <property type="match status" value="1"/>
</dbReference>
<gene>
    <name evidence="12" type="ORF">CI109_106508</name>
</gene>
<evidence type="ECO:0000256" key="6">
    <source>
        <dbReference type="ARBA" id="ARBA00022833"/>
    </source>
</evidence>
<organism evidence="12 13">
    <name type="scientific">Kwoniella shandongensis</name>
    <dbReference type="NCBI Taxonomy" id="1734106"/>
    <lineage>
        <taxon>Eukaryota</taxon>
        <taxon>Fungi</taxon>
        <taxon>Dikarya</taxon>
        <taxon>Basidiomycota</taxon>
        <taxon>Agaricomycotina</taxon>
        <taxon>Tremellomycetes</taxon>
        <taxon>Tremellales</taxon>
        <taxon>Cryptococcaceae</taxon>
        <taxon>Kwoniella</taxon>
    </lineage>
</organism>
<feature type="region of interest" description="Disordered" evidence="10">
    <location>
        <begin position="631"/>
        <end position="655"/>
    </location>
</feature>
<evidence type="ECO:0000256" key="7">
    <source>
        <dbReference type="ARBA" id="ARBA00022840"/>
    </source>
</evidence>
<protein>
    <recommendedName>
        <fullName evidence="11">UBZ4-type domain-containing protein</fullName>
    </recommendedName>
</protein>
<dbReference type="InterPro" id="IPR003959">
    <property type="entry name" value="ATPase_AAA_core"/>
</dbReference>
<dbReference type="GO" id="GO:0005634">
    <property type="term" value="C:nucleus"/>
    <property type="evidence" value="ECO:0007669"/>
    <property type="project" value="TreeGrafter"/>
</dbReference>
<feature type="domain" description="UBZ4-type" evidence="11">
    <location>
        <begin position="5"/>
        <end position="33"/>
    </location>
</feature>
<dbReference type="SUPFAM" id="SSF48019">
    <property type="entry name" value="post-AAA+ oligomerization domain-like"/>
    <property type="match status" value="1"/>
</dbReference>
<name>A0AAJ8LRM8_9TREE</name>
<dbReference type="AlphaFoldDB" id="A0AAJ8LRM8"/>
<dbReference type="GO" id="GO:0008270">
    <property type="term" value="F:zinc ion binding"/>
    <property type="evidence" value="ECO:0007669"/>
    <property type="project" value="UniProtKB-KW"/>
</dbReference>
<comment type="similarity">
    <text evidence="1">Belongs to the AAA ATPase family. RarA/MGS1/WRNIP1 subfamily.</text>
</comment>
<keyword evidence="7" id="KW-0067">ATP-binding</keyword>
<dbReference type="InterPro" id="IPR008921">
    <property type="entry name" value="DNA_pol3_clamp-load_cplx_C"/>
</dbReference>
<dbReference type="GO" id="GO:0016887">
    <property type="term" value="F:ATP hydrolysis activity"/>
    <property type="evidence" value="ECO:0007669"/>
    <property type="project" value="InterPro"/>
</dbReference>
<keyword evidence="4 9" id="KW-0227">DNA damage</keyword>
<dbReference type="PROSITE" id="PS51908">
    <property type="entry name" value="ZF_UBZ4"/>
    <property type="match status" value="1"/>
</dbReference>
<keyword evidence="8 9" id="KW-0234">DNA repair</keyword>
<feature type="compositionally biased region" description="Polar residues" evidence="10">
    <location>
        <begin position="47"/>
        <end position="72"/>
    </location>
</feature>
<dbReference type="PANTHER" id="PTHR13779">
    <property type="entry name" value="WERNER HELICASE-INTERACTING PROTEIN 1 FAMILY MEMBER"/>
    <property type="match status" value="1"/>
</dbReference>
<dbReference type="Gene3D" id="3.40.50.300">
    <property type="entry name" value="P-loop containing nucleotide triphosphate hydrolases"/>
    <property type="match status" value="1"/>
</dbReference>
<dbReference type="GeneID" id="43587990"/>
<feature type="compositionally biased region" description="Basic and acidic residues" evidence="10">
    <location>
        <begin position="631"/>
        <end position="641"/>
    </location>
</feature>
<proteinExistence type="inferred from homology"/>
<accession>A0AAJ8LRM8</accession>
<evidence type="ECO:0000259" key="11">
    <source>
        <dbReference type="PROSITE" id="PS51908"/>
    </source>
</evidence>
<dbReference type="InterPro" id="IPR032423">
    <property type="entry name" value="AAA_assoc_2"/>
</dbReference>
<dbReference type="GO" id="GO:0008047">
    <property type="term" value="F:enzyme activator activity"/>
    <property type="evidence" value="ECO:0007669"/>
    <property type="project" value="TreeGrafter"/>
</dbReference>
<dbReference type="CDD" id="cd00009">
    <property type="entry name" value="AAA"/>
    <property type="match status" value="1"/>
</dbReference>
<dbReference type="Pfam" id="PF00004">
    <property type="entry name" value="AAA"/>
    <property type="match status" value="1"/>
</dbReference>
<evidence type="ECO:0000313" key="13">
    <source>
        <dbReference type="Proteomes" id="UP000322225"/>
    </source>
</evidence>
<evidence type="ECO:0000256" key="4">
    <source>
        <dbReference type="ARBA" id="ARBA00022763"/>
    </source>
</evidence>
<evidence type="ECO:0000313" key="12">
    <source>
        <dbReference type="EMBL" id="WWD22020.1"/>
    </source>
</evidence>
<dbReference type="InterPro" id="IPR021886">
    <property type="entry name" value="MgsA_C"/>
</dbReference>
<evidence type="ECO:0000256" key="9">
    <source>
        <dbReference type="PROSITE-ProRule" id="PRU01256"/>
    </source>
</evidence>
<dbReference type="GO" id="GO:0017116">
    <property type="term" value="F:single-stranded DNA helicase activity"/>
    <property type="evidence" value="ECO:0007669"/>
    <property type="project" value="TreeGrafter"/>
</dbReference>
<dbReference type="EMBL" id="CP144062">
    <property type="protein sequence ID" value="WWD22020.1"/>
    <property type="molecule type" value="Genomic_DNA"/>
</dbReference>
<keyword evidence="2" id="KW-0479">Metal-binding</keyword>
<dbReference type="GO" id="GO:0006271">
    <property type="term" value="P:DNA strand elongation involved in DNA replication"/>
    <property type="evidence" value="ECO:0007669"/>
    <property type="project" value="UniProtKB-ARBA"/>
</dbReference>
<dbReference type="RefSeq" id="XP_065823918.1">
    <property type="nucleotide sequence ID" value="XM_065967846.1"/>
</dbReference>
<sequence>MAPDKVNCPICDLPVPSSDINLHLDLQCRGAPPSTAGPSTTPKPNPRSLSQTHSQTRLTSTSQQFEAKLSTSPERDVITIEDTPTSKPALSARRVSGKAGGGEGIASIFNAGPSTSSSSSTKRKVKAEPTEDVSLGAEASSEELRSVEKKPRLNPLVANQPLAERSRPSTLSKYIGQTDLVGPGSLLRARIEAGEGVGSCILWGPPGCGKTTLARLIAKTANADFKELSATSSGTSDVRQVFEQAKNGLKLTGRRTILMVDEIHRFNKPQQDLFLPYVENGWVQLIGATTENPSFKVNGALLSRCQVFTLSPHTPESLQTILGNALSSIPDPLPHLPPELFPFLADVADGDARQALNGLELALKVCQAPRQTKLDDKKINGIQVEDEEEQKKRDVELMDAVRRGLRKGYDRSGEERYDMISALHKCLRGSDGSAAMYWLARMLTGGEDPLYIARRLVVMSSEDVGLADPQALPLAIATYQACQVIGMPECRINLAHCVAYLAEAPKSTRSYTAYKRAESLATTPPLPGVPLQIRNAPTQLMKKLGYGKRYSYDPDYAHPVYNEYLPHTLSQHSSHSSFPEEQILKRPEIESRSKTWDEDRLGEWEWKVNGNKEWEGRAEKGEIGNVVVHEREVTGQLDGDKMGGGSEAVQPDKEE</sequence>
<reference evidence="12" key="1">
    <citation type="submission" date="2017-08" db="EMBL/GenBank/DDBJ databases">
        <authorList>
            <person name="Cuomo C."/>
            <person name="Billmyre B."/>
            <person name="Heitman J."/>
        </authorList>
    </citation>
    <scope>NUCLEOTIDE SEQUENCE</scope>
    <source>
        <strain evidence="12">CBS 12478</strain>
    </source>
</reference>
<dbReference type="InterPro" id="IPR006642">
    <property type="entry name" value="Rad18_UBZ4"/>
</dbReference>
<dbReference type="Proteomes" id="UP000322225">
    <property type="component" value="Chromosome 12"/>
</dbReference>